<gene>
    <name evidence="2" type="ORF">RM519_08500</name>
</gene>
<dbReference type="InterPro" id="IPR009325">
    <property type="entry name" value="DUF983"/>
</dbReference>
<name>A0ABU2Y512_9FLAO</name>
<proteinExistence type="predicted"/>
<evidence type="ECO:0000256" key="1">
    <source>
        <dbReference type="SAM" id="Phobius"/>
    </source>
</evidence>
<dbReference type="EMBL" id="JAVRHV010000003">
    <property type="protein sequence ID" value="MDT0553281.1"/>
    <property type="molecule type" value="Genomic_DNA"/>
</dbReference>
<reference evidence="2 3" key="1">
    <citation type="submission" date="2023-09" db="EMBL/GenBank/DDBJ databases">
        <authorList>
            <person name="Rey-Velasco X."/>
        </authorList>
    </citation>
    <scope>NUCLEOTIDE SEQUENCE [LARGE SCALE GENOMIC DNA]</scope>
    <source>
        <strain evidence="2 3">P050</strain>
    </source>
</reference>
<comment type="caution">
    <text evidence="2">The sequence shown here is derived from an EMBL/GenBank/DDBJ whole genome shotgun (WGS) entry which is preliminary data.</text>
</comment>
<dbReference type="Proteomes" id="UP001252186">
    <property type="component" value="Unassembled WGS sequence"/>
</dbReference>
<protein>
    <submittedName>
        <fullName evidence="2">DUF983 domain-containing protein</fullName>
    </submittedName>
</protein>
<keyword evidence="1" id="KW-0472">Membrane</keyword>
<keyword evidence="1" id="KW-0812">Transmembrane</keyword>
<evidence type="ECO:0000313" key="3">
    <source>
        <dbReference type="Proteomes" id="UP001252186"/>
    </source>
</evidence>
<feature type="transmembrane region" description="Helical" evidence="1">
    <location>
        <begin position="57"/>
        <end position="82"/>
    </location>
</feature>
<dbReference type="Pfam" id="PF06170">
    <property type="entry name" value="DUF983"/>
    <property type="match status" value="1"/>
</dbReference>
<sequence length="133" mass="15653">MLLRKGSKLYSIFKNKCPRCQEGDFFESTSFFKVKKLLKLHKHCSHCNLKYMMEPSFYYGAMYVNYGLTVAVSVLTFIISFLVFNLDLLQSFIAIVIVLIFTVLHTVRLSRIIWINLFVKYRKDEVEEQKTSS</sequence>
<dbReference type="RefSeq" id="WP_311593276.1">
    <property type="nucleotide sequence ID" value="NZ_JAVRHV010000003.1"/>
</dbReference>
<keyword evidence="1" id="KW-1133">Transmembrane helix</keyword>
<keyword evidence="3" id="KW-1185">Reference proteome</keyword>
<accession>A0ABU2Y512</accession>
<evidence type="ECO:0000313" key="2">
    <source>
        <dbReference type="EMBL" id="MDT0553281.1"/>
    </source>
</evidence>
<feature type="transmembrane region" description="Helical" evidence="1">
    <location>
        <begin position="88"/>
        <end position="107"/>
    </location>
</feature>
<organism evidence="2 3">
    <name type="scientific">Urechidicola vernalis</name>
    <dbReference type="NCBI Taxonomy" id="3075600"/>
    <lineage>
        <taxon>Bacteria</taxon>
        <taxon>Pseudomonadati</taxon>
        <taxon>Bacteroidota</taxon>
        <taxon>Flavobacteriia</taxon>
        <taxon>Flavobacteriales</taxon>
        <taxon>Flavobacteriaceae</taxon>
        <taxon>Urechidicola</taxon>
    </lineage>
</organism>